<evidence type="ECO:0000313" key="2">
    <source>
        <dbReference type="Proteomes" id="UP001151752"/>
    </source>
</evidence>
<proteinExistence type="predicted"/>
<organism evidence="1 2">
    <name type="scientific">Salix koriyanagi</name>
    <dbReference type="NCBI Taxonomy" id="2511006"/>
    <lineage>
        <taxon>Eukaryota</taxon>
        <taxon>Viridiplantae</taxon>
        <taxon>Streptophyta</taxon>
        <taxon>Embryophyta</taxon>
        <taxon>Tracheophyta</taxon>
        <taxon>Spermatophyta</taxon>
        <taxon>Magnoliopsida</taxon>
        <taxon>eudicotyledons</taxon>
        <taxon>Gunneridae</taxon>
        <taxon>Pentapetalae</taxon>
        <taxon>rosids</taxon>
        <taxon>fabids</taxon>
        <taxon>Malpighiales</taxon>
        <taxon>Salicaceae</taxon>
        <taxon>Saliceae</taxon>
        <taxon>Salix</taxon>
    </lineage>
</organism>
<protein>
    <submittedName>
        <fullName evidence="1">Uncharacterized protein</fullName>
    </submittedName>
</protein>
<sequence length="47" mass="5104">MCGCTKSKNDFHTCSALLHICLCKRSRPANVSSRSSASLFPKTVFIG</sequence>
<keyword evidence="2" id="KW-1185">Reference proteome</keyword>
<reference evidence="1" key="1">
    <citation type="submission" date="2022-11" db="EMBL/GenBank/DDBJ databases">
        <authorList>
            <person name="Hyden B.L."/>
            <person name="Feng K."/>
            <person name="Yates T."/>
            <person name="Jawdy S."/>
            <person name="Smart L.B."/>
            <person name="Muchero W."/>
        </authorList>
    </citation>
    <scope>NUCLEOTIDE SEQUENCE</scope>
    <source>
        <tissue evidence="1">Shoot tip</tissue>
    </source>
</reference>
<name>A0A9Q0WKF8_9ROSI</name>
<dbReference type="EMBL" id="JAPFFM010000003">
    <property type="protein sequence ID" value="KAJ6768871.1"/>
    <property type="molecule type" value="Genomic_DNA"/>
</dbReference>
<gene>
    <name evidence="1" type="ORF">OIU74_022517</name>
</gene>
<comment type="caution">
    <text evidence="1">The sequence shown here is derived from an EMBL/GenBank/DDBJ whole genome shotgun (WGS) entry which is preliminary data.</text>
</comment>
<dbReference type="AlphaFoldDB" id="A0A9Q0WKF8"/>
<accession>A0A9Q0WKF8</accession>
<evidence type="ECO:0000313" key="1">
    <source>
        <dbReference type="EMBL" id="KAJ6768871.1"/>
    </source>
</evidence>
<dbReference type="Proteomes" id="UP001151752">
    <property type="component" value="Chromosome 8"/>
</dbReference>
<reference evidence="1" key="2">
    <citation type="journal article" date="2023" name="Int. J. Mol. Sci.">
        <title>De Novo Assembly and Annotation of 11 Diverse Shrub Willow (Salix) Genomes Reveals Novel Gene Organization in Sex-Linked Regions.</title>
        <authorList>
            <person name="Hyden B."/>
            <person name="Feng K."/>
            <person name="Yates T.B."/>
            <person name="Jawdy S."/>
            <person name="Cereghino C."/>
            <person name="Smart L.B."/>
            <person name="Muchero W."/>
        </authorList>
    </citation>
    <scope>NUCLEOTIDE SEQUENCE</scope>
    <source>
        <tissue evidence="1">Shoot tip</tissue>
    </source>
</reference>